<evidence type="ECO:0000313" key="3">
    <source>
        <dbReference type="Proteomes" id="UP000250235"/>
    </source>
</evidence>
<evidence type="ECO:0000313" key="2">
    <source>
        <dbReference type="EMBL" id="KZV13862.1"/>
    </source>
</evidence>
<accession>A0A2Z7A4Z0</accession>
<feature type="transmembrane region" description="Helical" evidence="1">
    <location>
        <begin position="98"/>
        <end position="115"/>
    </location>
</feature>
<dbReference type="Proteomes" id="UP000250235">
    <property type="component" value="Unassembled WGS sequence"/>
</dbReference>
<proteinExistence type="predicted"/>
<organism evidence="2 3">
    <name type="scientific">Dorcoceras hygrometricum</name>
    <dbReference type="NCBI Taxonomy" id="472368"/>
    <lineage>
        <taxon>Eukaryota</taxon>
        <taxon>Viridiplantae</taxon>
        <taxon>Streptophyta</taxon>
        <taxon>Embryophyta</taxon>
        <taxon>Tracheophyta</taxon>
        <taxon>Spermatophyta</taxon>
        <taxon>Magnoliopsida</taxon>
        <taxon>eudicotyledons</taxon>
        <taxon>Gunneridae</taxon>
        <taxon>Pentapetalae</taxon>
        <taxon>asterids</taxon>
        <taxon>lamiids</taxon>
        <taxon>Lamiales</taxon>
        <taxon>Gesneriaceae</taxon>
        <taxon>Didymocarpoideae</taxon>
        <taxon>Trichosporeae</taxon>
        <taxon>Loxocarpinae</taxon>
        <taxon>Dorcoceras</taxon>
    </lineage>
</organism>
<dbReference type="AlphaFoldDB" id="A0A2Z7A4Z0"/>
<protein>
    <submittedName>
        <fullName evidence="2">Oligopeptide transporter OPT superfamily protein</fullName>
    </submittedName>
</protein>
<keyword evidence="1" id="KW-1133">Transmembrane helix</keyword>
<keyword evidence="1" id="KW-0812">Transmembrane</keyword>
<keyword evidence="3" id="KW-1185">Reference proteome</keyword>
<gene>
    <name evidence="2" type="ORF">F511_44922</name>
</gene>
<evidence type="ECO:0000256" key="1">
    <source>
        <dbReference type="SAM" id="Phobius"/>
    </source>
</evidence>
<dbReference type="EMBL" id="KV024757">
    <property type="protein sequence ID" value="KZV13862.1"/>
    <property type="molecule type" value="Genomic_DNA"/>
</dbReference>
<sequence>MQMLCMRHCTTAEGFNRRKEPRNSNIAQLNLQRMVATGVCTSKRELPARLYTTPEYQMHQKTQPAVSQLMKCVRKPDSTLEEKHEESIRSKLFERSDLSVIWFLWIFEVVPAVVVETS</sequence>
<name>A0A2Z7A4Z0_9LAMI</name>
<reference evidence="2 3" key="1">
    <citation type="journal article" date="2015" name="Proc. Natl. Acad. Sci. U.S.A.">
        <title>The resurrection genome of Boea hygrometrica: A blueprint for survival of dehydration.</title>
        <authorList>
            <person name="Xiao L."/>
            <person name="Yang G."/>
            <person name="Zhang L."/>
            <person name="Yang X."/>
            <person name="Zhao S."/>
            <person name="Ji Z."/>
            <person name="Zhou Q."/>
            <person name="Hu M."/>
            <person name="Wang Y."/>
            <person name="Chen M."/>
            <person name="Xu Y."/>
            <person name="Jin H."/>
            <person name="Xiao X."/>
            <person name="Hu G."/>
            <person name="Bao F."/>
            <person name="Hu Y."/>
            <person name="Wan P."/>
            <person name="Li L."/>
            <person name="Deng X."/>
            <person name="Kuang T."/>
            <person name="Xiang C."/>
            <person name="Zhu J.K."/>
            <person name="Oliver M.J."/>
            <person name="He Y."/>
        </authorList>
    </citation>
    <scope>NUCLEOTIDE SEQUENCE [LARGE SCALE GENOMIC DNA]</scope>
    <source>
        <strain evidence="3">cv. XS01</strain>
    </source>
</reference>
<keyword evidence="1" id="KW-0472">Membrane</keyword>